<dbReference type="Gene3D" id="1.10.150.240">
    <property type="entry name" value="Putative phosphatase, domain 2"/>
    <property type="match status" value="1"/>
</dbReference>
<dbReference type="SUPFAM" id="SSF56784">
    <property type="entry name" value="HAD-like"/>
    <property type="match status" value="1"/>
</dbReference>
<dbReference type="FunFam" id="3.40.50.1000:FF:000162">
    <property type="entry name" value="HAD-like protein"/>
    <property type="match status" value="1"/>
</dbReference>
<evidence type="ECO:0000313" key="1">
    <source>
        <dbReference type="EMBL" id="TJZ67768.1"/>
    </source>
</evidence>
<dbReference type="AlphaFoldDB" id="A0A4V6WI27"/>
<keyword evidence="2" id="KW-1185">Reference proteome</keyword>
<organism evidence="1 2">
    <name type="scientific">Chitiniphilus eburneus</name>
    <dbReference type="NCBI Taxonomy" id="2571148"/>
    <lineage>
        <taxon>Bacteria</taxon>
        <taxon>Pseudomonadati</taxon>
        <taxon>Pseudomonadota</taxon>
        <taxon>Betaproteobacteria</taxon>
        <taxon>Neisseriales</taxon>
        <taxon>Chitinibacteraceae</taxon>
        <taxon>Chitiniphilus</taxon>
    </lineage>
</organism>
<keyword evidence="1" id="KW-0378">Hydrolase</keyword>
<name>A0A4V6WI27_9NEIS</name>
<comment type="caution">
    <text evidence="1">The sequence shown here is derived from an EMBL/GenBank/DDBJ whole genome shotgun (WGS) entry which is preliminary data.</text>
</comment>
<dbReference type="OrthoDB" id="5293434at2"/>
<sequence>MSLALPATFDAVLFDMDGTLIDSTPCVERIWRRWAADVGIDAEELIAHMHGVRGQDTIKRFAPHVDLDREFNRLLEWELADLEGTTAIVGIEQRVAELRGARYGIVTSAMRQLAQVKLNYCGLVPPAAMVCSEDVEHGKPFPDPFLLGARQLLADPERCLAFEDAPSGIRAAKTAGMTVVALTTSHHPDELAEADLLISDWRALRFALADGGAVVVAHA</sequence>
<dbReference type="SFLD" id="SFLDG01129">
    <property type="entry name" value="C1.5:_HAD__Beta-PGM__Phosphata"/>
    <property type="match status" value="1"/>
</dbReference>
<gene>
    <name evidence="1" type="ORF">FAZ21_16150</name>
</gene>
<accession>A0A4V6WI27</accession>
<reference evidence="1 2" key="1">
    <citation type="submission" date="2019-04" db="EMBL/GenBank/DDBJ databases">
        <title>Chitiniphilus eburnea sp. nov., a novel chitinolytic bacterium isolated from aquaculture sludge.</title>
        <authorList>
            <person name="Sheng M."/>
        </authorList>
    </citation>
    <scope>NUCLEOTIDE SEQUENCE [LARGE SCALE GENOMIC DNA]</scope>
    <source>
        <strain evidence="1 2">HX-2-15</strain>
    </source>
</reference>
<dbReference type="InterPro" id="IPR051806">
    <property type="entry name" value="HAD-like_SPP"/>
</dbReference>
<evidence type="ECO:0000313" key="2">
    <source>
        <dbReference type="Proteomes" id="UP000310016"/>
    </source>
</evidence>
<dbReference type="PANTHER" id="PTHR43481">
    <property type="entry name" value="FRUCTOSE-1-PHOSPHATE PHOSPHATASE"/>
    <property type="match status" value="1"/>
</dbReference>
<dbReference type="InterPro" id="IPR036412">
    <property type="entry name" value="HAD-like_sf"/>
</dbReference>
<dbReference type="InterPro" id="IPR041492">
    <property type="entry name" value="HAD_2"/>
</dbReference>
<dbReference type="Proteomes" id="UP000310016">
    <property type="component" value="Unassembled WGS sequence"/>
</dbReference>
<dbReference type="SFLD" id="SFLDS00003">
    <property type="entry name" value="Haloacid_Dehalogenase"/>
    <property type="match status" value="1"/>
</dbReference>
<proteinExistence type="predicted"/>
<dbReference type="PANTHER" id="PTHR43481:SF4">
    <property type="entry name" value="GLYCEROL-1-PHOSPHATE PHOSPHOHYDROLASE 1-RELATED"/>
    <property type="match status" value="1"/>
</dbReference>
<dbReference type="GO" id="GO:0050308">
    <property type="term" value="F:sugar-phosphatase activity"/>
    <property type="evidence" value="ECO:0007669"/>
    <property type="project" value="TreeGrafter"/>
</dbReference>
<dbReference type="Pfam" id="PF13419">
    <property type="entry name" value="HAD_2"/>
    <property type="match status" value="1"/>
</dbReference>
<dbReference type="Gene3D" id="3.40.50.1000">
    <property type="entry name" value="HAD superfamily/HAD-like"/>
    <property type="match status" value="1"/>
</dbReference>
<dbReference type="InterPro" id="IPR006439">
    <property type="entry name" value="HAD-SF_hydro_IA"/>
</dbReference>
<dbReference type="RefSeq" id="WP_136774479.1">
    <property type="nucleotide sequence ID" value="NZ_CP156074.1"/>
</dbReference>
<protein>
    <submittedName>
        <fullName evidence="1">HAD family hydrolase</fullName>
    </submittedName>
</protein>
<dbReference type="InterPro" id="IPR023198">
    <property type="entry name" value="PGP-like_dom2"/>
</dbReference>
<dbReference type="NCBIfam" id="TIGR01509">
    <property type="entry name" value="HAD-SF-IA-v3"/>
    <property type="match status" value="1"/>
</dbReference>
<dbReference type="InterPro" id="IPR023214">
    <property type="entry name" value="HAD_sf"/>
</dbReference>
<dbReference type="EMBL" id="SUMF01000026">
    <property type="protein sequence ID" value="TJZ67768.1"/>
    <property type="molecule type" value="Genomic_DNA"/>
</dbReference>